<dbReference type="PANTHER" id="PTHR35469:SF5">
    <property type="entry name" value="TRANSMEMBRANE PROTEIN"/>
    <property type="match status" value="1"/>
</dbReference>
<dbReference type="Proteomes" id="UP001154282">
    <property type="component" value="Unassembled WGS sequence"/>
</dbReference>
<feature type="compositionally biased region" description="Polar residues" evidence="1">
    <location>
        <begin position="33"/>
        <end position="48"/>
    </location>
</feature>
<keyword evidence="5" id="KW-1185">Reference proteome</keyword>
<evidence type="ECO:0000313" key="5">
    <source>
        <dbReference type="Proteomes" id="UP001154282"/>
    </source>
</evidence>
<protein>
    <submittedName>
        <fullName evidence="4">Uncharacterized protein</fullName>
    </submittedName>
</protein>
<proteinExistence type="predicted"/>
<name>A0AAV0KMX4_9ROSI</name>
<dbReference type="EMBL" id="CAMGYJ010000005">
    <property type="protein sequence ID" value="CAI0422839.1"/>
    <property type="molecule type" value="Genomic_DNA"/>
</dbReference>
<organism evidence="4 5">
    <name type="scientific">Linum tenue</name>
    <dbReference type="NCBI Taxonomy" id="586396"/>
    <lineage>
        <taxon>Eukaryota</taxon>
        <taxon>Viridiplantae</taxon>
        <taxon>Streptophyta</taxon>
        <taxon>Embryophyta</taxon>
        <taxon>Tracheophyta</taxon>
        <taxon>Spermatophyta</taxon>
        <taxon>Magnoliopsida</taxon>
        <taxon>eudicotyledons</taxon>
        <taxon>Gunneridae</taxon>
        <taxon>Pentapetalae</taxon>
        <taxon>rosids</taxon>
        <taxon>fabids</taxon>
        <taxon>Malpighiales</taxon>
        <taxon>Linaceae</taxon>
        <taxon>Linum</taxon>
    </lineage>
</organism>
<feature type="transmembrane region" description="Helical" evidence="2">
    <location>
        <begin position="178"/>
        <end position="194"/>
    </location>
</feature>
<keyword evidence="2" id="KW-0472">Membrane</keyword>
<feature type="compositionally biased region" description="Basic and acidic residues" evidence="1">
    <location>
        <begin position="76"/>
        <end position="85"/>
    </location>
</feature>
<accession>A0AAV0KMX4</accession>
<feature type="compositionally biased region" description="Low complexity" evidence="1">
    <location>
        <begin position="111"/>
        <end position="124"/>
    </location>
</feature>
<keyword evidence="2" id="KW-1133">Transmembrane helix</keyword>
<comment type="caution">
    <text evidence="4">The sequence shown here is derived from an EMBL/GenBank/DDBJ whole genome shotgun (WGS) entry which is preliminary data.</text>
</comment>
<dbReference type="EMBL" id="CAMGYJ010000005">
    <property type="protein sequence ID" value="CAI0422722.1"/>
    <property type="molecule type" value="Genomic_DNA"/>
</dbReference>
<keyword evidence="2" id="KW-0812">Transmembrane</keyword>
<reference evidence="4" key="1">
    <citation type="submission" date="2022-08" db="EMBL/GenBank/DDBJ databases">
        <authorList>
            <person name="Gutierrez-Valencia J."/>
        </authorList>
    </citation>
    <scope>NUCLEOTIDE SEQUENCE</scope>
</reference>
<dbReference type="AlphaFoldDB" id="A0AAV0KMX4"/>
<evidence type="ECO:0000313" key="3">
    <source>
        <dbReference type="EMBL" id="CAI0422722.1"/>
    </source>
</evidence>
<evidence type="ECO:0000256" key="2">
    <source>
        <dbReference type="SAM" id="Phobius"/>
    </source>
</evidence>
<feature type="region of interest" description="Disordered" evidence="1">
    <location>
        <begin position="32"/>
        <end position="124"/>
    </location>
</feature>
<dbReference type="PANTHER" id="PTHR35469">
    <property type="entry name" value="TRANSMEMBRANE PROTEIN"/>
    <property type="match status" value="1"/>
</dbReference>
<evidence type="ECO:0000256" key="1">
    <source>
        <dbReference type="SAM" id="MobiDB-lite"/>
    </source>
</evidence>
<gene>
    <name evidence="3" type="ORF">LITE_LOCUS19239</name>
    <name evidence="4" type="ORF">LITE_LOCUS19288</name>
</gene>
<feature type="compositionally biased region" description="Polar residues" evidence="1">
    <location>
        <begin position="86"/>
        <end position="106"/>
    </location>
</feature>
<sequence length="256" mass="28228">MATMGRNERRRRIMERGSDRLALITGELKNLERTSSMPSAVPSLSFNERSGGLEIGSDDSGSKTPTKEAIVTKQIPKAEKPDSSHISRSVTSPDVGNLTPKPQTAITAIGPSNKKPPSSSSKPKQTIFFSSRRLNACIIASEVTRAKCSFVISVLVLFFHFARSWIKIDELTERYRPIYLIALTSVTIVLLRMIQGKGMVVEDAQEEKAGDNSEDKSWRDAFMVLERGLTAYQAIRGLFIDCSIYLIVVICGLSLA</sequence>
<evidence type="ECO:0000313" key="4">
    <source>
        <dbReference type="EMBL" id="CAI0422839.1"/>
    </source>
</evidence>
<feature type="transmembrane region" description="Helical" evidence="2">
    <location>
        <begin position="237"/>
        <end position="255"/>
    </location>
</feature>